<evidence type="ECO:0000313" key="2">
    <source>
        <dbReference type="EMBL" id="GEE02297.1"/>
    </source>
</evidence>
<dbReference type="Proteomes" id="UP000444960">
    <property type="component" value="Unassembled WGS sequence"/>
</dbReference>
<proteinExistence type="predicted"/>
<name>A0A7I9VAD4_9ACTN</name>
<evidence type="ECO:0000313" key="3">
    <source>
        <dbReference type="Proteomes" id="UP000444960"/>
    </source>
</evidence>
<reference evidence="3" key="1">
    <citation type="submission" date="2019-06" db="EMBL/GenBank/DDBJ databases">
        <title>Gordonia isolated from sludge of a wastewater treatment plant.</title>
        <authorList>
            <person name="Tamura T."/>
            <person name="Aoyama K."/>
            <person name="Kang Y."/>
            <person name="Saito S."/>
            <person name="Akiyama N."/>
            <person name="Yazawa K."/>
            <person name="Gonoi T."/>
            <person name="Mikami Y."/>
        </authorList>
    </citation>
    <scope>NUCLEOTIDE SEQUENCE [LARGE SCALE GENOMIC DNA]</scope>
    <source>
        <strain evidence="3">NBRC 107696</strain>
    </source>
</reference>
<gene>
    <name evidence="2" type="ORF">nbrc107696_27430</name>
</gene>
<evidence type="ECO:0000256" key="1">
    <source>
        <dbReference type="SAM" id="SignalP"/>
    </source>
</evidence>
<dbReference type="AlphaFoldDB" id="A0A7I9VAD4"/>
<comment type="caution">
    <text evidence="2">The sequence shown here is derived from an EMBL/GenBank/DDBJ whole genome shotgun (WGS) entry which is preliminary data.</text>
</comment>
<protein>
    <submittedName>
        <fullName evidence="2">Uncharacterized protein</fullName>
    </submittedName>
</protein>
<organism evidence="2 3">
    <name type="scientific">Gordonia spumicola</name>
    <dbReference type="NCBI Taxonomy" id="589161"/>
    <lineage>
        <taxon>Bacteria</taxon>
        <taxon>Bacillati</taxon>
        <taxon>Actinomycetota</taxon>
        <taxon>Actinomycetes</taxon>
        <taxon>Mycobacteriales</taxon>
        <taxon>Gordoniaceae</taxon>
        <taxon>Gordonia</taxon>
    </lineage>
</organism>
<dbReference type="EMBL" id="BJOV01000005">
    <property type="protein sequence ID" value="GEE02297.1"/>
    <property type="molecule type" value="Genomic_DNA"/>
</dbReference>
<accession>A0A7I9VAD4</accession>
<keyword evidence="1" id="KW-0732">Signal</keyword>
<feature type="signal peptide" evidence="1">
    <location>
        <begin position="1"/>
        <end position="26"/>
    </location>
</feature>
<keyword evidence="3" id="KW-1185">Reference proteome</keyword>
<sequence length="268" mass="27694">MSRRSVLSVIAAVAITCGVVPGAAEAAPRATRIATVVSHDCTNLGVTISLTPAQAARAQAVVPKGFRVSASPTLLVETSQCAGATVDGTRIGAFRLSEAAVSVTPPRRIESRQLPDLVTENIVMLSQLDTNRLLSSVKADAGYPTELTEISLDRGSSGPVPRVMTASAGGRLAPTKARAQVSPYLLPDGVTVPNPGVVYQLWAKNRDGRFVVTTNSNLRIGTPAAGVGSVTVPTGTLLHRLLGRSTASGVAFSGSASGFVNDTYVFSR</sequence>
<feature type="chain" id="PRO_5029722056" evidence="1">
    <location>
        <begin position="27"/>
        <end position="268"/>
    </location>
</feature>